<dbReference type="Pfam" id="PF20256">
    <property type="entry name" value="MoCoBD_2"/>
    <property type="match status" value="2"/>
</dbReference>
<dbReference type="InterPro" id="IPR037165">
    <property type="entry name" value="AldOxase/xan_DH_Mopterin-bd_sf"/>
</dbReference>
<gene>
    <name evidence="3" type="ORF">DVR09_14550</name>
</gene>
<dbReference type="PANTHER" id="PTHR47495:SF1">
    <property type="entry name" value="BLL3820 PROTEIN"/>
    <property type="match status" value="1"/>
</dbReference>
<keyword evidence="1" id="KW-1133">Transmembrane helix</keyword>
<keyword evidence="1" id="KW-0472">Membrane</keyword>
<sequence length="765" mass="81408">MDWRAKLDELPVTRRQLIAGAAVGGGLAVAWWLWPRRYSSPLAPRPDERDFGGWMTIGSDGVVTVAVPQLEMGQGVTTLLAQVVAVELGADWRQIAVEPVPPSGLYANVPLAAKWAPLWSNLPSLAGDADSLLAENFARANAFAATARGCSLIAYEQPMREAAASARAMLAMAAAERWEVDWEECEVEGGLVRHGERQLDFGALVAEAAEFDPPDPAPLRVQPASEDPSPAEAELDPVFPRLDLPAKVDGSFLFAGDIRLPGLVYASIRHGPLGKPDLSAFEAGAVEGLRGLVGVVKSKRYLAAVAESWWIAEQALKKMRPVFAGPPAVESAAALEALEAAHDEVDPERIREVGSPDDLLVRPDYTQSYSVAPGVHATIETASATARFDGDTLELWIAAQAPELTRRAAARAIGISPQDVVLYPTAAGGSFDARLERRHAIEVAQIAKQIGRPVNLTWPRVQELQSVPVRTPVSARLEAAFLPASGGRIAAWRSRLAMPATVHEFGRRLFDNKTPQAAMEHAAGEADALACEGAVPPYRIDHVAVDHLPVTLPFPTGQMRGNAQAYNAFFSESFVDELAERAGRDPFLYRMEMLSGLPRMADTLRRATRLAGWDGGRRGTGQGLALARFGSPESGGCIACVAQAALGEGGVRVRRLHAAVDIGRVVNHDIARQQIEGGLILGLSLATGSSVAYEDGKPVPGRLAGLALPTLADSPEIVVELLASDAPAFDPGELGVAVAPPAIANALYSATGVRFRRLPLLSEGL</sequence>
<dbReference type="Gene3D" id="3.30.365.10">
    <property type="entry name" value="Aldehyde oxidase/xanthine dehydrogenase, molybdopterin binding domain"/>
    <property type="match status" value="4"/>
</dbReference>
<dbReference type="SUPFAM" id="SSF56003">
    <property type="entry name" value="Molybdenum cofactor-binding domain"/>
    <property type="match status" value="2"/>
</dbReference>
<dbReference type="Pfam" id="PF02738">
    <property type="entry name" value="MoCoBD_1"/>
    <property type="match status" value="1"/>
</dbReference>
<dbReference type="KEGG" id="err:DVR09_14550"/>
<dbReference type="PIRSF" id="PIRSF036389">
    <property type="entry name" value="IOR_B"/>
    <property type="match status" value="1"/>
</dbReference>
<dbReference type="GO" id="GO:0016491">
    <property type="term" value="F:oxidoreductase activity"/>
    <property type="evidence" value="ECO:0007669"/>
    <property type="project" value="InterPro"/>
</dbReference>
<keyword evidence="4" id="KW-1185">Reference proteome</keyword>
<reference evidence="4" key="1">
    <citation type="submission" date="2018-07" db="EMBL/GenBank/DDBJ databases">
        <title>Genome sequence of Erythrobacter strain YH-07, an antagonistic bacterium isolated from Yellow Sea.</title>
        <authorList>
            <person name="Tang T."/>
            <person name="Liu Q."/>
            <person name="Sun X."/>
        </authorList>
    </citation>
    <scope>NUCLEOTIDE SEQUENCE [LARGE SCALE GENOMIC DNA]</scope>
    <source>
        <strain evidence="4">YH-07</strain>
    </source>
</reference>
<proteinExistence type="predicted"/>
<dbReference type="AlphaFoldDB" id="A0A345YHG7"/>
<dbReference type="SMART" id="SM01008">
    <property type="entry name" value="Ald_Xan_dh_C"/>
    <property type="match status" value="1"/>
</dbReference>
<evidence type="ECO:0000313" key="3">
    <source>
        <dbReference type="EMBL" id="AXK43369.1"/>
    </source>
</evidence>
<dbReference type="InterPro" id="IPR052516">
    <property type="entry name" value="N-heterocyclic_Hydroxylase"/>
</dbReference>
<evidence type="ECO:0000259" key="2">
    <source>
        <dbReference type="SMART" id="SM01008"/>
    </source>
</evidence>
<accession>A0A345YHG7</accession>
<keyword evidence="1" id="KW-0812">Transmembrane</keyword>
<organism evidence="3 4">
    <name type="scientific">Erythrobacter aureus</name>
    <dbReference type="NCBI Taxonomy" id="2182384"/>
    <lineage>
        <taxon>Bacteria</taxon>
        <taxon>Pseudomonadati</taxon>
        <taxon>Pseudomonadota</taxon>
        <taxon>Alphaproteobacteria</taxon>
        <taxon>Sphingomonadales</taxon>
        <taxon>Erythrobacteraceae</taxon>
        <taxon>Erythrobacter/Porphyrobacter group</taxon>
        <taxon>Erythrobacter</taxon>
    </lineage>
</organism>
<evidence type="ECO:0000256" key="1">
    <source>
        <dbReference type="SAM" id="Phobius"/>
    </source>
</evidence>
<dbReference type="InterPro" id="IPR012368">
    <property type="entry name" value="OxRdtase_Mopterin-bd_su_IorB"/>
</dbReference>
<dbReference type="InterPro" id="IPR008274">
    <property type="entry name" value="AldOxase/xan_DH_MoCoBD1"/>
</dbReference>
<dbReference type="RefSeq" id="WP_115417684.1">
    <property type="nucleotide sequence ID" value="NZ_CP031357.1"/>
</dbReference>
<dbReference type="OrthoDB" id="9767994at2"/>
<dbReference type="InterPro" id="IPR000674">
    <property type="entry name" value="Ald_Oxase/Xan_DH_a/b"/>
</dbReference>
<protein>
    <submittedName>
        <fullName evidence="3">Xanthine dehydrogenase family protein molybdopterin-binding subunit</fullName>
    </submittedName>
</protein>
<dbReference type="EMBL" id="CP031357">
    <property type="protein sequence ID" value="AXK43369.1"/>
    <property type="molecule type" value="Genomic_DNA"/>
</dbReference>
<dbReference type="InterPro" id="IPR046867">
    <property type="entry name" value="AldOxase/xan_DH_MoCoBD2"/>
</dbReference>
<feature type="domain" description="Aldehyde oxidase/xanthine dehydrogenase a/b hammerhead" evidence="2">
    <location>
        <begin position="249"/>
        <end position="327"/>
    </location>
</feature>
<evidence type="ECO:0000313" key="4">
    <source>
        <dbReference type="Proteomes" id="UP000254508"/>
    </source>
</evidence>
<name>A0A345YHG7_9SPHN</name>
<dbReference type="PANTHER" id="PTHR47495">
    <property type="entry name" value="ALDEHYDE DEHYDROGENASE"/>
    <property type="match status" value="1"/>
</dbReference>
<feature type="transmembrane region" description="Helical" evidence="1">
    <location>
        <begin position="12"/>
        <end position="34"/>
    </location>
</feature>
<dbReference type="Proteomes" id="UP000254508">
    <property type="component" value="Chromosome"/>
</dbReference>